<keyword evidence="3" id="KW-0274">FAD</keyword>
<organism evidence="6 7">
    <name type="scientific">Sporosarcina contaminans</name>
    <dbReference type="NCBI Taxonomy" id="633403"/>
    <lineage>
        <taxon>Bacteria</taxon>
        <taxon>Bacillati</taxon>
        <taxon>Bacillota</taxon>
        <taxon>Bacilli</taxon>
        <taxon>Bacillales</taxon>
        <taxon>Caryophanaceae</taxon>
        <taxon>Sporosarcina</taxon>
    </lineage>
</organism>
<dbReference type="PANTHER" id="PTHR43400">
    <property type="entry name" value="FUMARATE REDUCTASE"/>
    <property type="match status" value="1"/>
</dbReference>
<accession>A0ABW3TY42</accession>
<dbReference type="InterPro" id="IPR050315">
    <property type="entry name" value="FAD-oxidoreductase_2"/>
</dbReference>
<feature type="domain" description="FAD-dependent oxidoreductase 2 FAD-binding" evidence="5">
    <location>
        <begin position="8"/>
        <end position="534"/>
    </location>
</feature>
<dbReference type="InterPro" id="IPR036188">
    <property type="entry name" value="FAD/NAD-bd_sf"/>
</dbReference>
<comment type="cofactor">
    <cofactor evidence="1">
        <name>FAD</name>
        <dbReference type="ChEBI" id="CHEBI:57692"/>
    </cofactor>
</comment>
<dbReference type="Pfam" id="PF00890">
    <property type="entry name" value="FAD_binding_2"/>
    <property type="match status" value="1"/>
</dbReference>
<evidence type="ECO:0000256" key="2">
    <source>
        <dbReference type="ARBA" id="ARBA00022630"/>
    </source>
</evidence>
<dbReference type="SUPFAM" id="SSF56425">
    <property type="entry name" value="Succinate dehydrogenase/fumarate reductase flavoprotein, catalytic domain"/>
    <property type="match status" value="1"/>
</dbReference>
<protein>
    <submittedName>
        <fullName evidence="6">FAD-dependent oxidoreductase</fullName>
    </submittedName>
</protein>
<dbReference type="PANTHER" id="PTHR43400:SF10">
    <property type="entry name" value="3-OXOSTEROID 1-DEHYDROGENASE"/>
    <property type="match status" value="1"/>
</dbReference>
<dbReference type="InterPro" id="IPR027477">
    <property type="entry name" value="Succ_DH/fumarate_Rdtase_cat_sf"/>
</dbReference>
<gene>
    <name evidence="6" type="ORF">ACFQ38_09510</name>
</gene>
<keyword evidence="4" id="KW-0560">Oxidoreductase</keyword>
<evidence type="ECO:0000256" key="3">
    <source>
        <dbReference type="ARBA" id="ARBA00022827"/>
    </source>
</evidence>
<dbReference type="Gene3D" id="3.50.50.60">
    <property type="entry name" value="FAD/NAD(P)-binding domain"/>
    <property type="match status" value="2"/>
</dbReference>
<evidence type="ECO:0000256" key="4">
    <source>
        <dbReference type="ARBA" id="ARBA00023002"/>
    </source>
</evidence>
<reference evidence="7" key="1">
    <citation type="journal article" date="2019" name="Int. J. Syst. Evol. Microbiol.">
        <title>The Global Catalogue of Microorganisms (GCM) 10K type strain sequencing project: providing services to taxonomists for standard genome sequencing and annotation.</title>
        <authorList>
            <consortium name="The Broad Institute Genomics Platform"/>
            <consortium name="The Broad Institute Genome Sequencing Center for Infectious Disease"/>
            <person name="Wu L."/>
            <person name="Ma J."/>
        </authorList>
    </citation>
    <scope>NUCLEOTIDE SEQUENCE [LARGE SCALE GENOMIC DNA]</scope>
    <source>
        <strain evidence="7">CCUG 53915</strain>
    </source>
</reference>
<evidence type="ECO:0000313" key="6">
    <source>
        <dbReference type="EMBL" id="MFD1205337.1"/>
    </source>
</evidence>
<name>A0ABW3TY42_9BACL</name>
<dbReference type="RefSeq" id="WP_381480513.1">
    <property type="nucleotide sequence ID" value="NZ_JBHTLT010000044.1"/>
</dbReference>
<dbReference type="Proteomes" id="UP001597231">
    <property type="component" value="Unassembled WGS sequence"/>
</dbReference>
<evidence type="ECO:0000256" key="1">
    <source>
        <dbReference type="ARBA" id="ARBA00001974"/>
    </source>
</evidence>
<comment type="caution">
    <text evidence="6">The sequence shown here is derived from an EMBL/GenBank/DDBJ whole genome shotgun (WGS) entry which is preliminary data.</text>
</comment>
<proteinExistence type="predicted"/>
<dbReference type="SUPFAM" id="SSF51905">
    <property type="entry name" value="FAD/NAD(P)-binding domain"/>
    <property type="match status" value="1"/>
</dbReference>
<keyword evidence="2" id="KW-0285">Flavoprotein</keyword>
<evidence type="ECO:0000259" key="5">
    <source>
        <dbReference type="Pfam" id="PF00890"/>
    </source>
</evidence>
<dbReference type="EMBL" id="JBHTLT010000044">
    <property type="protein sequence ID" value="MFD1205337.1"/>
    <property type="molecule type" value="Genomic_DNA"/>
</dbReference>
<dbReference type="InterPro" id="IPR003953">
    <property type="entry name" value="FAD-dep_OxRdtase_2_FAD-bd"/>
</dbReference>
<sequence length="568" mass="63421">MEWDYEYDLVVVGSGASGFSAAITGKREGLKTVLIEKEQYFGGASALSGGGVWIPNNRYLKEAGVQDSFEDAKTYLDETVRDKTSDEMKETYLRRGVEMLDYMHDISEHIRFSYAKDYSDYYPQLKAGKGKGRSIEPPVFNLNKLGDWRKLMKPPAMDTKGFVMTGQDFRHVNMITRTWKGKARSLTLGWRLVQYLIFRTRYSSLGQALIGRLALAYKELEGELWLNSPFVDLVVEDGAVVGIKIMKDGKEANVKANKGVIFASGGFSRKQEYREKYLPAPTDQAWTSSPEGQTGDLLSPALRLGAKLGFMDKVWGAPSIIDHTGTPFFLVADRAIPSMIITDQDGNRYINEPTPYHEFVDKMYEHHERTGGKAIHSWIILDHKAKKRHLFAGLFPGQDFPKAYYDHDVVLKSDTIAGLEEKMNIPTGNLVQTVERFNEFAKTGKDLDFNRGETEHDRYYGDPTLDNPNLDAIDKAPFYALKVYPGDIGTKGGVVIDQYARVLKEDGIPIEGLYACGNCSAAVMGESYPGPGATIGPGMTFGYIAALHCKEKQETLSKSDVTDENVTI</sequence>
<keyword evidence="7" id="KW-1185">Reference proteome</keyword>
<evidence type="ECO:0000313" key="7">
    <source>
        <dbReference type="Proteomes" id="UP001597231"/>
    </source>
</evidence>